<dbReference type="PRINTS" id="PR00260">
    <property type="entry name" value="CHEMTRNSDUCR"/>
</dbReference>
<dbReference type="PROSITE" id="PS50111">
    <property type="entry name" value="CHEMOTAXIS_TRANSDUC_2"/>
    <property type="match status" value="1"/>
</dbReference>
<organism evidence="8 9">
    <name type="scientific">Noviherbaspirillum album</name>
    <dbReference type="NCBI Taxonomy" id="3080276"/>
    <lineage>
        <taxon>Bacteria</taxon>
        <taxon>Pseudomonadati</taxon>
        <taxon>Pseudomonadota</taxon>
        <taxon>Betaproteobacteria</taxon>
        <taxon>Burkholderiales</taxon>
        <taxon>Oxalobacteraceae</taxon>
        <taxon>Noviherbaspirillum</taxon>
    </lineage>
</organism>
<feature type="transmembrane region" description="Helical" evidence="6">
    <location>
        <begin position="12"/>
        <end position="33"/>
    </location>
</feature>
<dbReference type="InterPro" id="IPR004090">
    <property type="entry name" value="Chemotax_Me-accpt_rcpt"/>
</dbReference>
<comment type="similarity">
    <text evidence="2">Belongs to the methyl-accepting chemotaxis (MCP) protein family.</text>
</comment>
<dbReference type="EMBL" id="JAWIIV010000001">
    <property type="protein sequence ID" value="MEC4717973.1"/>
    <property type="molecule type" value="Genomic_DNA"/>
</dbReference>
<accession>A0ABU6J373</accession>
<evidence type="ECO:0000256" key="2">
    <source>
        <dbReference type="ARBA" id="ARBA00029447"/>
    </source>
</evidence>
<evidence type="ECO:0000256" key="3">
    <source>
        <dbReference type="PROSITE-ProRule" id="PRU00284"/>
    </source>
</evidence>
<dbReference type="PANTHER" id="PTHR43531:SF14">
    <property type="entry name" value="METHYL-ACCEPTING CHEMOTAXIS PROTEIN I-RELATED"/>
    <property type="match status" value="1"/>
</dbReference>
<dbReference type="InterPro" id="IPR024478">
    <property type="entry name" value="HlyB_4HB_MCP"/>
</dbReference>
<feature type="domain" description="Methyl-accepting transducer" evidence="7">
    <location>
        <begin position="274"/>
        <end position="503"/>
    </location>
</feature>
<dbReference type="SUPFAM" id="SSF58104">
    <property type="entry name" value="Methyl-accepting chemotaxis protein (MCP) signaling domain"/>
    <property type="match status" value="1"/>
</dbReference>
<dbReference type="Pfam" id="PF00015">
    <property type="entry name" value="MCPsignal"/>
    <property type="match status" value="1"/>
</dbReference>
<dbReference type="Proteomes" id="UP001352263">
    <property type="component" value="Unassembled WGS sequence"/>
</dbReference>
<dbReference type="Gene3D" id="1.10.287.950">
    <property type="entry name" value="Methyl-accepting chemotaxis protein"/>
    <property type="match status" value="1"/>
</dbReference>
<keyword evidence="3" id="KW-0807">Transducer</keyword>
<feature type="compositionally biased region" description="Low complexity" evidence="5">
    <location>
        <begin position="300"/>
        <end position="316"/>
    </location>
</feature>
<evidence type="ECO:0000256" key="5">
    <source>
        <dbReference type="SAM" id="MobiDB-lite"/>
    </source>
</evidence>
<evidence type="ECO:0000256" key="6">
    <source>
        <dbReference type="SAM" id="Phobius"/>
    </source>
</evidence>
<dbReference type="RefSeq" id="WP_326504714.1">
    <property type="nucleotide sequence ID" value="NZ_JAWIIV010000001.1"/>
</dbReference>
<comment type="caution">
    <text evidence="8">The sequence shown here is derived from an EMBL/GenBank/DDBJ whole genome shotgun (WGS) entry which is preliminary data.</text>
</comment>
<dbReference type="InterPro" id="IPR051310">
    <property type="entry name" value="MCP_chemotaxis"/>
</dbReference>
<feature type="coiled-coil region" evidence="4">
    <location>
        <begin position="151"/>
        <end position="181"/>
    </location>
</feature>
<evidence type="ECO:0000313" key="9">
    <source>
        <dbReference type="Proteomes" id="UP001352263"/>
    </source>
</evidence>
<reference evidence="8 9" key="1">
    <citation type="submission" date="2023-10" db="EMBL/GenBank/DDBJ databases">
        <title>Noviherbaspirillum sp. CPCC 100848 genome assembly.</title>
        <authorList>
            <person name="Li X.Y."/>
            <person name="Fang X.M."/>
        </authorList>
    </citation>
    <scope>NUCLEOTIDE SEQUENCE [LARGE SCALE GENOMIC DNA]</scope>
    <source>
        <strain evidence="8 9">CPCC 100848</strain>
    </source>
</reference>
<keyword evidence="4" id="KW-0175">Coiled coil</keyword>
<keyword evidence="1" id="KW-0488">Methylation</keyword>
<name>A0ABU6J373_9BURK</name>
<sequence length="577" mass="61219">MFNKLRLGTRLQAGFLAIAALGTIVAVIGILNMSRINTLAEHMYETELQGLSHIKEANINLIYIGRARGNVLLATTDDERRANIDNIRKYSEEVREHINKARPLFVTEKAREMFAEYDRVSAQYAQATANSLKLAQQEALAQRSPELTAALAETRQHANALDKLLTELAEQKEARAKAAADEAGSVYVSSRNFMIMLIVCSALAGIILGALITRKLTRQLGGEPEEATEVAARIAAGDLTVAIHTRPDDRSSMMFGLRQMRDSLASIVSDVRTGTETIATASSQVAAGSHDLSSRTEQQASTLEETASSMEEMTSTVKQNADNARQANTLAESASSIAVKGGEVIEQVVATMGEITDSSRKIVDIIGVIDGIAFQTNILALNAAVEAARAGEQGRGFAVVATEVRTLAQRSAAAAKEIKGLIANSVERVEAGSSLVSEAGTTMQDIVGSVRRVNDIIGEITAASQEQTAGIEQINQAVSQMDEVTQQNAALVEEAAAASDAMREQAARLAQLVSVFKVETGAGRTASVAAPAIAPASSPAPAARHVAVRSQSRRAVAPAPRKQAAPAVHAGGEWEEF</sequence>
<feature type="coiled-coil region" evidence="4">
    <location>
        <begin position="474"/>
        <end position="501"/>
    </location>
</feature>
<keyword evidence="6" id="KW-1133">Transmembrane helix</keyword>
<feature type="region of interest" description="Disordered" evidence="5">
    <location>
        <begin position="549"/>
        <end position="577"/>
    </location>
</feature>
<evidence type="ECO:0000313" key="8">
    <source>
        <dbReference type="EMBL" id="MEC4717973.1"/>
    </source>
</evidence>
<dbReference type="InterPro" id="IPR004089">
    <property type="entry name" value="MCPsignal_dom"/>
</dbReference>
<evidence type="ECO:0000259" key="7">
    <source>
        <dbReference type="PROSITE" id="PS50111"/>
    </source>
</evidence>
<dbReference type="CDD" id="cd11386">
    <property type="entry name" value="MCP_signal"/>
    <property type="match status" value="1"/>
</dbReference>
<evidence type="ECO:0000256" key="1">
    <source>
        <dbReference type="ARBA" id="ARBA00022481"/>
    </source>
</evidence>
<keyword evidence="6" id="KW-0472">Membrane</keyword>
<gene>
    <name evidence="8" type="ORF">RY831_02310</name>
</gene>
<dbReference type="PANTHER" id="PTHR43531">
    <property type="entry name" value="PROTEIN ICFG"/>
    <property type="match status" value="1"/>
</dbReference>
<dbReference type="SMART" id="SM00283">
    <property type="entry name" value="MA"/>
    <property type="match status" value="1"/>
</dbReference>
<protein>
    <submittedName>
        <fullName evidence="8">Methyl-accepting chemotaxis protein</fullName>
    </submittedName>
</protein>
<dbReference type="Pfam" id="PF12729">
    <property type="entry name" value="4HB_MCP_1"/>
    <property type="match status" value="1"/>
</dbReference>
<keyword evidence="6" id="KW-0812">Transmembrane</keyword>
<feature type="region of interest" description="Disordered" evidence="5">
    <location>
        <begin position="284"/>
        <end position="321"/>
    </location>
</feature>
<keyword evidence="9" id="KW-1185">Reference proteome</keyword>
<proteinExistence type="inferred from homology"/>
<evidence type="ECO:0000256" key="4">
    <source>
        <dbReference type="SAM" id="Coils"/>
    </source>
</evidence>
<feature type="transmembrane region" description="Helical" evidence="6">
    <location>
        <begin position="193"/>
        <end position="212"/>
    </location>
</feature>